<dbReference type="PANTHER" id="PTHR31689:SF0">
    <property type="entry name" value="DIAMINOPIMELATE EPIMERASE"/>
    <property type="match status" value="1"/>
</dbReference>
<feature type="binding site" evidence="3">
    <location>
        <begin position="210"/>
        <end position="211"/>
    </location>
    <ligand>
        <name>substrate</name>
    </ligand>
</feature>
<dbReference type="InterPro" id="IPR001653">
    <property type="entry name" value="DAP_epimerase_DapF"/>
</dbReference>
<dbReference type="AlphaFoldDB" id="A0AAW4PF88"/>
<feature type="binding site" evidence="3">
    <location>
        <begin position="82"/>
        <end position="83"/>
    </location>
    <ligand>
        <name>substrate</name>
    </ligand>
</feature>
<feature type="site" description="Could be important to modulate the pK values of the two catalytic cysteine residues" evidence="3">
    <location>
        <position position="210"/>
    </location>
</feature>
<comment type="catalytic activity">
    <reaction evidence="3">
        <text>(2S,6S)-2,6-diaminopimelate = meso-2,6-diaminopimelate</text>
        <dbReference type="Rhea" id="RHEA:15393"/>
        <dbReference type="ChEBI" id="CHEBI:57609"/>
        <dbReference type="ChEBI" id="CHEBI:57791"/>
        <dbReference type="EC" id="5.1.1.7"/>
    </reaction>
</comment>
<name>A0AAW4PF88_9EURY</name>
<comment type="subcellular location">
    <subcellularLocation>
        <location evidence="3">Cytoplasm</location>
    </subcellularLocation>
</comment>
<feature type="binding site" evidence="3">
    <location>
        <position position="191"/>
    </location>
    <ligand>
        <name>substrate</name>
    </ligand>
</feature>
<comment type="pathway">
    <text evidence="3">Amino-acid biosynthesis; L-lysine biosynthesis via DAP pathway; DL-2,6-diaminopimelate from LL-2,6-diaminopimelate: step 1/1.</text>
</comment>
<evidence type="ECO:0000313" key="7">
    <source>
        <dbReference type="Proteomes" id="UP001430455"/>
    </source>
</evidence>
<feature type="region of interest" description="Disordered" evidence="5">
    <location>
        <begin position="261"/>
        <end position="286"/>
    </location>
</feature>
<dbReference type="HAMAP" id="MF_00197">
    <property type="entry name" value="DAP_epimerase"/>
    <property type="match status" value="1"/>
</dbReference>
<comment type="caution">
    <text evidence="3">Lacks conserved residue(s) required for the propagation of feature annotation.</text>
</comment>
<keyword evidence="3" id="KW-0457">Lysine biosynthesis</keyword>
<keyword evidence="7" id="KW-1185">Reference proteome</keyword>
<protein>
    <recommendedName>
        <fullName evidence="3 4">Diaminopimelate epimerase</fullName>
        <shortName evidence="3">DAP epimerase</shortName>
        <ecNumber evidence="3 4">5.1.1.7</ecNumber>
    </recommendedName>
    <alternativeName>
        <fullName evidence="3">PLP-independent amino acid racemase</fullName>
    </alternativeName>
</protein>
<dbReference type="GO" id="GO:0008837">
    <property type="term" value="F:diaminopimelate epimerase activity"/>
    <property type="evidence" value="ECO:0007669"/>
    <property type="project" value="UniProtKB-UniRule"/>
</dbReference>
<keyword evidence="2 3" id="KW-0413">Isomerase</keyword>
<dbReference type="Proteomes" id="UP001430455">
    <property type="component" value="Unassembled WGS sequence"/>
</dbReference>
<evidence type="ECO:0000256" key="3">
    <source>
        <dbReference type="HAMAP-Rule" id="MF_00197"/>
    </source>
</evidence>
<feature type="binding site" evidence="3">
    <location>
        <position position="12"/>
    </location>
    <ligand>
        <name>substrate</name>
    </ligand>
</feature>
<keyword evidence="3" id="KW-0028">Amino-acid biosynthesis</keyword>
<dbReference type="EMBL" id="RKLT01000007">
    <property type="protein sequence ID" value="MBX0296504.1"/>
    <property type="molecule type" value="Genomic_DNA"/>
</dbReference>
<dbReference type="PANTHER" id="PTHR31689">
    <property type="entry name" value="DIAMINOPIMELATE EPIMERASE, CHLOROPLASTIC"/>
    <property type="match status" value="1"/>
</dbReference>
<sequence>MVRISKWNGTGNEFVIVGDAADIEDRVAFTKAICDRASGLAHPKTDVQGADGVLFLSVNQGTPPRVEMQHVQPDGSMPDMCGNGVRCAAKWASTELDTRTIVVDTGAGPHPAEVNGHSVEVRMQELSFAPSDIPLRTANPLIAEAINGVSVTAVTTGVPHAVAFVEDVHAVDLSAIAPPIRYADVFPEGANVTIAHEGPDNNRYCQRTFERGVEGETAACGTGAIAIAAAAIKTGRTQAGTELTIAPPGGELTVQTGGERTTLTGPVKHEFDTTLDSDSSEFAVSP</sequence>
<evidence type="ECO:0000256" key="2">
    <source>
        <dbReference type="ARBA" id="ARBA00023235"/>
    </source>
</evidence>
<accession>A0AAW4PF88</accession>
<feature type="active site" description="Proton acceptor" evidence="3">
    <location>
        <position position="220"/>
    </location>
</feature>
<reference evidence="6 7" key="1">
    <citation type="submission" date="2021-06" db="EMBL/GenBank/DDBJ databases">
        <title>Halomicroarcula sp. a new haloarchaeum isolated from saline soil.</title>
        <authorList>
            <person name="Duran-Viseras A."/>
            <person name="Sanchez-Porro C."/>
            <person name="Ventosa A."/>
        </authorList>
    </citation>
    <scope>NUCLEOTIDE SEQUENCE [LARGE SCALE GENOMIC DNA]</scope>
    <source>
        <strain evidence="6 7">F27</strain>
    </source>
</reference>
<comment type="subunit">
    <text evidence="3">Homodimer.</text>
</comment>
<comment type="function">
    <text evidence="3">Catalyzes the stereoinversion of LL-2,6-diaminopimelate (L,L-DAP) to meso-diaminopimelate (meso-DAP), a precursor of L-lysine.</text>
</comment>
<dbReference type="Gene3D" id="3.10.310.10">
    <property type="entry name" value="Diaminopimelate Epimerase, Chain A, domain 1"/>
    <property type="match status" value="2"/>
</dbReference>
<dbReference type="GO" id="GO:0005829">
    <property type="term" value="C:cytosol"/>
    <property type="evidence" value="ECO:0007669"/>
    <property type="project" value="TreeGrafter"/>
</dbReference>
<dbReference type="NCBIfam" id="TIGR00652">
    <property type="entry name" value="DapF"/>
    <property type="match status" value="1"/>
</dbReference>
<dbReference type="RefSeq" id="WP_220581106.1">
    <property type="nucleotide sequence ID" value="NZ_RKLT01000007.1"/>
</dbReference>
<evidence type="ECO:0000256" key="1">
    <source>
        <dbReference type="ARBA" id="ARBA00010219"/>
    </source>
</evidence>
<dbReference type="Pfam" id="PF01678">
    <property type="entry name" value="DAP_epimerase"/>
    <property type="match status" value="2"/>
</dbReference>
<organism evidence="6 7">
    <name type="scientific">Haloarcula nitratireducens</name>
    <dbReference type="NCBI Taxonomy" id="2487749"/>
    <lineage>
        <taxon>Archaea</taxon>
        <taxon>Methanobacteriati</taxon>
        <taxon>Methanobacteriota</taxon>
        <taxon>Stenosarchaea group</taxon>
        <taxon>Halobacteria</taxon>
        <taxon>Halobacteriales</taxon>
        <taxon>Haloarculaceae</taxon>
        <taxon>Haloarcula</taxon>
    </lineage>
</organism>
<comment type="caution">
    <text evidence="6">The sequence shown here is derived from an EMBL/GenBank/DDBJ whole genome shotgun (WGS) entry which is preliminary data.</text>
</comment>
<feature type="active site" description="Proton donor" evidence="3">
    <location>
        <position position="81"/>
    </location>
</feature>
<feature type="site" description="Could be important to modulate the pK values of the two catalytic cysteine residues" evidence="3">
    <location>
        <position position="160"/>
    </location>
</feature>
<keyword evidence="3" id="KW-0963">Cytoplasm</keyword>
<feature type="binding site" evidence="3">
    <location>
        <begin position="221"/>
        <end position="222"/>
    </location>
    <ligand>
        <name>substrate</name>
    </ligand>
</feature>
<proteinExistence type="inferred from homology"/>
<dbReference type="GO" id="GO:0009089">
    <property type="term" value="P:lysine biosynthetic process via diaminopimelate"/>
    <property type="evidence" value="ECO:0007669"/>
    <property type="project" value="UniProtKB-UniRule"/>
</dbReference>
<evidence type="ECO:0000256" key="5">
    <source>
        <dbReference type="SAM" id="MobiDB-lite"/>
    </source>
</evidence>
<evidence type="ECO:0000313" key="6">
    <source>
        <dbReference type="EMBL" id="MBX0296504.1"/>
    </source>
</evidence>
<evidence type="ECO:0000256" key="4">
    <source>
        <dbReference type="NCBIfam" id="TIGR00652"/>
    </source>
</evidence>
<gene>
    <name evidence="3 6" type="primary">dapF</name>
    <name evidence="6" type="ORF">EGH23_16600</name>
</gene>
<comment type="similarity">
    <text evidence="1 3">Belongs to the diaminopimelate epimerase family.</text>
</comment>
<dbReference type="SUPFAM" id="SSF54506">
    <property type="entry name" value="Diaminopimelate epimerase-like"/>
    <property type="match status" value="2"/>
</dbReference>
<feature type="binding site" evidence="3">
    <location>
        <position position="72"/>
    </location>
    <ligand>
        <name>substrate</name>
    </ligand>
</feature>
<dbReference type="EC" id="5.1.1.7" evidence="3 4"/>